<name>A0A8T8HYF0_9PSEU</name>
<keyword evidence="6" id="KW-1185">Reference proteome</keyword>
<evidence type="ECO:0000256" key="1">
    <source>
        <dbReference type="SAM" id="MobiDB-lite"/>
    </source>
</evidence>
<dbReference type="Proteomes" id="UP001195724">
    <property type="component" value="Unassembled WGS sequence"/>
</dbReference>
<organism evidence="4 5">
    <name type="scientific">Saccharothrix algeriensis</name>
    <dbReference type="NCBI Taxonomy" id="173560"/>
    <lineage>
        <taxon>Bacteria</taxon>
        <taxon>Bacillati</taxon>
        <taxon>Actinomycetota</taxon>
        <taxon>Actinomycetes</taxon>
        <taxon>Pseudonocardiales</taxon>
        <taxon>Pseudonocardiaceae</taxon>
        <taxon>Saccharothrix</taxon>
    </lineage>
</organism>
<dbReference type="RefSeq" id="WP_204845751.1">
    <property type="nucleotide sequence ID" value="NZ_JAFBCL010000001.1"/>
</dbReference>
<evidence type="ECO:0000313" key="4">
    <source>
        <dbReference type="EMBL" id="QTR03441.1"/>
    </source>
</evidence>
<dbReference type="EMBL" id="JAFBCL010000001">
    <property type="protein sequence ID" value="MBM7815205.1"/>
    <property type="molecule type" value="Genomic_DNA"/>
</dbReference>
<accession>A0A8T8HYF0</accession>
<sequence>MSDSPPPPARSVVVTLFAVAAVAGASALTAFAVADPGPGRDAPVPAGDRPSPTPRARSERDAGPPTCVIGSWYAVEEQLMVEFYTDAEPMRFTGSGRRYEFRPDGTGTERQDNVILTSTHEGNELRVVGNGTVEFTWSATDQRITYLARTATTLTWSYYDRRGLLSTQPQTVEPALNEVDDYTCRGNRATESNAGGYSANWVRTDATGMYG</sequence>
<feature type="signal peptide" evidence="2">
    <location>
        <begin position="1"/>
        <end position="34"/>
    </location>
</feature>
<feature type="chain" id="PRO_5035838359" evidence="2">
    <location>
        <begin position="35"/>
        <end position="211"/>
    </location>
</feature>
<evidence type="ECO:0000313" key="6">
    <source>
        <dbReference type="Proteomes" id="UP001195724"/>
    </source>
</evidence>
<reference evidence="3 6" key="1">
    <citation type="submission" date="2021-01" db="EMBL/GenBank/DDBJ databases">
        <title>Sequencing the genomes of 1000 actinobacteria strains.</title>
        <authorList>
            <person name="Klenk H.-P."/>
        </authorList>
    </citation>
    <scope>NUCLEOTIDE SEQUENCE [LARGE SCALE GENOMIC DNA]</scope>
    <source>
        <strain evidence="3 6">DSM 44581</strain>
    </source>
</reference>
<keyword evidence="2" id="KW-0732">Signal</keyword>
<dbReference type="EMBL" id="CP072788">
    <property type="protein sequence ID" value="QTR03441.1"/>
    <property type="molecule type" value="Genomic_DNA"/>
</dbReference>
<gene>
    <name evidence="4" type="ORF">J7S33_31845</name>
    <name evidence="3" type="ORF">JOE68_006070</name>
</gene>
<evidence type="ECO:0000313" key="5">
    <source>
        <dbReference type="Proteomes" id="UP000671828"/>
    </source>
</evidence>
<dbReference type="Proteomes" id="UP000671828">
    <property type="component" value="Chromosome"/>
</dbReference>
<protein>
    <submittedName>
        <fullName evidence="4">Uncharacterized protein</fullName>
    </submittedName>
</protein>
<evidence type="ECO:0000256" key="2">
    <source>
        <dbReference type="SAM" id="SignalP"/>
    </source>
</evidence>
<evidence type="ECO:0000313" key="3">
    <source>
        <dbReference type="EMBL" id="MBM7815205.1"/>
    </source>
</evidence>
<reference evidence="4" key="2">
    <citation type="submission" date="2021-04" db="EMBL/GenBank/DDBJ databases">
        <title>Saccharothrix algeriensis WGS.</title>
        <authorList>
            <person name="Stuskova K."/>
            <person name="Hakalova E."/>
            <person name="Tebbal A.B."/>
            <person name="Eichmeier A."/>
        </authorList>
    </citation>
    <scope>NUCLEOTIDE SEQUENCE</scope>
    <source>
        <strain evidence="4">NRRL B-24137</strain>
    </source>
</reference>
<feature type="region of interest" description="Disordered" evidence="1">
    <location>
        <begin position="33"/>
        <end position="64"/>
    </location>
</feature>
<proteinExistence type="predicted"/>
<dbReference type="AlphaFoldDB" id="A0A8T8HYF0"/>